<dbReference type="Proteomes" id="UP000253061">
    <property type="component" value="Unassembled WGS sequence"/>
</dbReference>
<name>A0A367V2W9_9PROT</name>
<dbReference type="EMBL" id="JPWB01000011">
    <property type="protein sequence ID" value="RCK19369.1"/>
    <property type="molecule type" value="Genomic_DNA"/>
</dbReference>
<sequence>MRNFMHEYPLENRFAFPSNDAAGAGASINLAPIRDGFVFHVLGDANSNEVDLKQALVKIAPELGTDLRSPSPNQWFWVGGADVSDSRLAEIQAEIPEQFVLADQTHGRLRMVLFGASSRSVLAKGTMVDLSPEMFAIGQSTMTQIGHIGAMITRTADDSFELIVLRSFASTLWDELQHMAAEFRHP</sequence>
<dbReference type="Pfam" id="PF01571">
    <property type="entry name" value="GCV_T"/>
    <property type="match status" value="1"/>
</dbReference>
<evidence type="ECO:0000313" key="3">
    <source>
        <dbReference type="Proteomes" id="UP000253061"/>
    </source>
</evidence>
<dbReference type="SUPFAM" id="SSF103025">
    <property type="entry name" value="Folate-binding domain"/>
    <property type="match status" value="1"/>
</dbReference>
<reference evidence="2 3" key="1">
    <citation type="submission" date="2014-07" db="EMBL/GenBank/DDBJ databases">
        <title>Draft genome sequence of Thalassospira profundimaris R8-17.</title>
        <authorList>
            <person name="Lai Q."/>
            <person name="Shao Z."/>
        </authorList>
    </citation>
    <scope>NUCLEOTIDE SEQUENCE [LARGE SCALE GENOMIC DNA]</scope>
    <source>
        <strain evidence="2 3">R8-17</strain>
    </source>
</reference>
<evidence type="ECO:0000313" key="2">
    <source>
        <dbReference type="EMBL" id="RCK19369.1"/>
    </source>
</evidence>
<protein>
    <recommendedName>
        <fullName evidence="1">GCVT N-terminal domain-containing protein</fullName>
    </recommendedName>
</protein>
<dbReference type="Gene3D" id="3.30.1360.120">
    <property type="entry name" value="Probable tRNA modification gtpase trme, domain 1"/>
    <property type="match status" value="1"/>
</dbReference>
<organism evidence="2 3">
    <name type="scientific">Thalassospira profundimaris</name>
    <dbReference type="NCBI Taxonomy" id="502049"/>
    <lineage>
        <taxon>Bacteria</taxon>
        <taxon>Pseudomonadati</taxon>
        <taxon>Pseudomonadota</taxon>
        <taxon>Alphaproteobacteria</taxon>
        <taxon>Rhodospirillales</taxon>
        <taxon>Thalassospiraceae</taxon>
        <taxon>Thalassospira</taxon>
    </lineage>
</organism>
<dbReference type="AlphaFoldDB" id="A0A367V2W9"/>
<gene>
    <name evidence="2" type="ORF">TH6_19250</name>
</gene>
<comment type="caution">
    <text evidence="2">The sequence shown here is derived from an EMBL/GenBank/DDBJ whole genome shotgun (WGS) entry which is preliminary data.</text>
</comment>
<dbReference type="InterPro" id="IPR027266">
    <property type="entry name" value="TrmE/GcvT-like"/>
</dbReference>
<accession>A0A367V2W9</accession>
<evidence type="ECO:0000259" key="1">
    <source>
        <dbReference type="Pfam" id="PF01571"/>
    </source>
</evidence>
<dbReference type="InterPro" id="IPR006222">
    <property type="entry name" value="GCVT_N"/>
</dbReference>
<feature type="domain" description="GCVT N-terminal" evidence="1">
    <location>
        <begin position="73"/>
        <end position="183"/>
    </location>
</feature>
<proteinExistence type="predicted"/>